<evidence type="ECO:0000256" key="1">
    <source>
        <dbReference type="SAM" id="Phobius"/>
    </source>
</evidence>
<feature type="transmembrane region" description="Helical" evidence="1">
    <location>
        <begin position="15"/>
        <end position="36"/>
    </location>
</feature>
<evidence type="ECO:0000313" key="3">
    <source>
        <dbReference type="Proteomes" id="UP001158045"/>
    </source>
</evidence>
<organism evidence="2 3">
    <name type="scientific">Fusibacter bizertensis</name>
    <dbReference type="NCBI Taxonomy" id="1488331"/>
    <lineage>
        <taxon>Bacteria</taxon>
        <taxon>Bacillati</taxon>
        <taxon>Bacillota</taxon>
        <taxon>Clostridia</taxon>
        <taxon>Eubacteriales</taxon>
        <taxon>Eubacteriales Family XII. Incertae Sedis</taxon>
        <taxon>Fusibacter</taxon>
    </lineage>
</organism>
<evidence type="ECO:0000313" key="2">
    <source>
        <dbReference type="EMBL" id="MDH8677388.1"/>
    </source>
</evidence>
<dbReference type="EMBL" id="JARYZI010000002">
    <property type="protein sequence ID" value="MDH8677388.1"/>
    <property type="molecule type" value="Genomic_DNA"/>
</dbReference>
<keyword evidence="3" id="KW-1185">Reference proteome</keyword>
<dbReference type="Proteomes" id="UP001158045">
    <property type="component" value="Unassembled WGS sequence"/>
</dbReference>
<gene>
    <name evidence="2" type="ORF">QE109_04465</name>
</gene>
<keyword evidence="1" id="KW-0472">Membrane</keyword>
<comment type="caution">
    <text evidence="2">The sequence shown here is derived from an EMBL/GenBank/DDBJ whole genome shotgun (WGS) entry which is preliminary data.</text>
</comment>
<sequence>MKAFIKDLAVYLGKLVIKIGAVVLIGVAISYAIYYIKGFEFGTTMRIVGVIIAVIGLGSQLGQSNIRMDYNYNMAKMRDSSMQAREHDGFMTAGSLSFLIWMGTSGIVLFLIGDAIIRNA</sequence>
<proteinExistence type="predicted"/>
<keyword evidence="1" id="KW-1133">Transmembrane helix</keyword>
<dbReference type="RefSeq" id="WP_281093200.1">
    <property type="nucleotide sequence ID" value="NZ_JARYZI010000002.1"/>
</dbReference>
<feature type="transmembrane region" description="Helical" evidence="1">
    <location>
        <begin position="43"/>
        <end position="62"/>
    </location>
</feature>
<keyword evidence="1" id="KW-0812">Transmembrane</keyword>
<feature type="transmembrane region" description="Helical" evidence="1">
    <location>
        <begin position="98"/>
        <end position="117"/>
    </location>
</feature>
<accession>A0ABT6NAE7</accession>
<reference evidence="2 3" key="1">
    <citation type="submission" date="2023-04" db="EMBL/GenBank/DDBJ databases">
        <title>Fusibacter bizertensis strain WBS, isolated from littoral bottom sediments of the Arctic seas - biochemical and genomic analysis.</title>
        <authorList>
            <person name="Brioukhanov A.L."/>
        </authorList>
    </citation>
    <scope>NUCLEOTIDE SEQUENCE [LARGE SCALE GENOMIC DNA]</scope>
    <source>
        <strain evidence="2 3">WBS</strain>
    </source>
</reference>
<name>A0ABT6NAE7_9FIRM</name>
<protein>
    <submittedName>
        <fullName evidence="2">Uncharacterized protein</fullName>
    </submittedName>
</protein>